<feature type="compositionally biased region" description="Basic and acidic residues" evidence="6">
    <location>
        <begin position="77"/>
        <end position="87"/>
    </location>
</feature>
<evidence type="ECO:0000313" key="9">
    <source>
        <dbReference type="Proteomes" id="UP000027361"/>
    </source>
</evidence>
<dbReference type="InParanoid" id="A0A066VYW7"/>
<dbReference type="PROSITE" id="PS50011">
    <property type="entry name" value="PROTEIN_KINASE_DOM"/>
    <property type="match status" value="1"/>
</dbReference>
<feature type="region of interest" description="Disordered" evidence="6">
    <location>
        <begin position="248"/>
        <end position="423"/>
    </location>
</feature>
<keyword evidence="9" id="KW-1185">Reference proteome</keyword>
<dbReference type="OrthoDB" id="20524at2759"/>
<feature type="compositionally biased region" description="Low complexity" evidence="6">
    <location>
        <begin position="169"/>
        <end position="182"/>
    </location>
</feature>
<feature type="non-terminal residue" evidence="8">
    <location>
        <position position="891"/>
    </location>
</feature>
<evidence type="ECO:0000259" key="7">
    <source>
        <dbReference type="PROSITE" id="PS50011"/>
    </source>
</evidence>
<protein>
    <submittedName>
        <fullName evidence="8">Kinase-like protein</fullName>
    </submittedName>
</protein>
<dbReference type="InterPro" id="IPR000719">
    <property type="entry name" value="Prot_kinase_dom"/>
</dbReference>
<evidence type="ECO:0000313" key="8">
    <source>
        <dbReference type="EMBL" id="KDN45473.1"/>
    </source>
</evidence>
<dbReference type="PANTHER" id="PTHR22974">
    <property type="entry name" value="MIXED LINEAGE PROTEIN KINASE"/>
    <property type="match status" value="1"/>
</dbReference>
<dbReference type="Gene3D" id="1.10.510.10">
    <property type="entry name" value="Transferase(Phosphotransferase) domain 1"/>
    <property type="match status" value="1"/>
</dbReference>
<keyword evidence="3" id="KW-0547">Nucleotide-binding</keyword>
<feature type="compositionally biased region" description="Basic and acidic residues" evidence="6">
    <location>
        <begin position="138"/>
        <end position="149"/>
    </location>
</feature>
<dbReference type="GO" id="GO:0000776">
    <property type="term" value="C:kinetochore"/>
    <property type="evidence" value="ECO:0007669"/>
    <property type="project" value="TreeGrafter"/>
</dbReference>
<dbReference type="Proteomes" id="UP000027361">
    <property type="component" value="Unassembled WGS sequence"/>
</dbReference>
<feature type="region of interest" description="Disordered" evidence="6">
    <location>
        <begin position="504"/>
        <end position="532"/>
    </location>
</feature>
<keyword evidence="4 8" id="KW-0418">Kinase</keyword>
<dbReference type="GO" id="GO:0034501">
    <property type="term" value="P:protein localization to kinetochore"/>
    <property type="evidence" value="ECO:0007669"/>
    <property type="project" value="TreeGrafter"/>
</dbReference>
<dbReference type="STRING" id="1037660.A0A066VYW7"/>
<feature type="region of interest" description="Disordered" evidence="6">
    <location>
        <begin position="1"/>
        <end position="35"/>
    </location>
</feature>
<reference evidence="8 9" key="1">
    <citation type="submission" date="2014-05" db="EMBL/GenBank/DDBJ databases">
        <title>Draft genome sequence of a rare smut relative, Tilletiaria anomala UBC 951.</title>
        <authorList>
            <consortium name="DOE Joint Genome Institute"/>
            <person name="Toome M."/>
            <person name="Kuo A."/>
            <person name="Henrissat B."/>
            <person name="Lipzen A."/>
            <person name="Tritt A."/>
            <person name="Yoshinaga Y."/>
            <person name="Zane M."/>
            <person name="Barry K."/>
            <person name="Grigoriev I.V."/>
            <person name="Spatafora J.W."/>
            <person name="Aimea M.C."/>
        </authorList>
    </citation>
    <scope>NUCLEOTIDE SEQUENCE [LARGE SCALE GENOMIC DNA]</scope>
    <source>
        <strain evidence="8 9">UBC 951</strain>
    </source>
</reference>
<dbReference type="InterPro" id="IPR011009">
    <property type="entry name" value="Kinase-like_dom_sf"/>
</dbReference>
<evidence type="ECO:0000256" key="5">
    <source>
        <dbReference type="ARBA" id="ARBA00022840"/>
    </source>
</evidence>
<comment type="caution">
    <text evidence="8">The sequence shown here is derived from an EMBL/GenBank/DDBJ whole genome shotgun (WGS) entry which is preliminary data.</text>
</comment>
<feature type="compositionally biased region" description="Basic and acidic residues" evidence="6">
    <location>
        <begin position="289"/>
        <end position="298"/>
    </location>
</feature>
<dbReference type="RefSeq" id="XP_013243206.1">
    <property type="nucleotide sequence ID" value="XM_013387752.1"/>
</dbReference>
<feature type="compositionally biased region" description="Low complexity" evidence="6">
    <location>
        <begin position="17"/>
        <end position="31"/>
    </location>
</feature>
<proteinExistence type="predicted"/>
<evidence type="ECO:0000256" key="4">
    <source>
        <dbReference type="ARBA" id="ARBA00022777"/>
    </source>
</evidence>
<evidence type="ECO:0000256" key="3">
    <source>
        <dbReference type="ARBA" id="ARBA00022741"/>
    </source>
</evidence>
<keyword evidence="1" id="KW-0723">Serine/threonine-protein kinase</keyword>
<dbReference type="GO" id="GO:0004712">
    <property type="term" value="F:protein serine/threonine/tyrosine kinase activity"/>
    <property type="evidence" value="ECO:0007669"/>
    <property type="project" value="TreeGrafter"/>
</dbReference>
<dbReference type="Pfam" id="PF00069">
    <property type="entry name" value="Pkinase"/>
    <property type="match status" value="1"/>
</dbReference>
<dbReference type="GO" id="GO:0007094">
    <property type="term" value="P:mitotic spindle assembly checkpoint signaling"/>
    <property type="evidence" value="ECO:0007669"/>
    <property type="project" value="TreeGrafter"/>
</dbReference>
<accession>A0A066VYW7</accession>
<keyword evidence="2" id="KW-0808">Transferase</keyword>
<dbReference type="GO" id="GO:0005524">
    <property type="term" value="F:ATP binding"/>
    <property type="evidence" value="ECO:0007669"/>
    <property type="project" value="UniProtKB-KW"/>
</dbReference>
<feature type="region of interest" description="Disordered" evidence="6">
    <location>
        <begin position="439"/>
        <end position="471"/>
    </location>
</feature>
<sequence length="891" mass="96360">MTGEALEMVSPGHVSLSAESIPPQSPPIAASTWPAPIDTASKLRDVNIATGDDRMGSVGSSGTTAPGANEGVAIRRGQSERERERISSTEATSTSAGTGRPTRPWLVARTSSSSSGFTARLNGNYRRPSRTSDTMLGEDTREEHLRNDRPPSSYYLSSSVNGRRDSDQRSTASTASVSPPSRGSDTRHTASSSPPGIRTSVLDDMPPPPQASSSSASAAAVNVVASTAPPITPMMSGTNRVLRSAQLTAAGTSSSRLVSRTAPRSTARSVTGPKARRVAVYEDPDAEEQAEKEKEKEIAQIQTQGHVQAECDERVSDYDSPGAAGSKLLASTREKEKSDGAQMLSSGAESDKDNPLGGSSEVAQRAVHPLQPMTTNALPHPQRPVSTTVKGRRPPQSATLEIEPRSGSHLPGWEVGAGDEDDVDDAAGSAIAAVLAAPRAKRSEAYPYHRRLPSSQPGSDENVDPYHDGGAQSRRAASALGLESVRKAPSPPTALAADLPGVQRRVQSAAQPPSHTQPNRSYAPGTTPGTSTVLEPVCHAPRVSVVEDKTVAVQSDSEEFKQKLFEEAMLQEAARQHTLPQSKIDEWTRGKVTEKHTNVRGFRFRKIRKAGEGGFSTVWVVRGPCERLSTAEHYPEEQQAYFAMKQVNLKKIDPGSREGVLKEADYLEALARLPGYDEHILRYFAHKANESHLKILIELGDCDFSDVLRQGLPDRWDVVKIFGQMIEAVHFLHEAGIVHTDLKPANFLRVGNKYKIIDLGIAQKIPMGTIHISRDALIGTPNYMAPEAIKVSRTRGAEGRSEHLYKAGCASDVWSMGCILFQMVYSRPPFDRFSGEAKMRAIVDPSHAIEYSTSRYRDEPAAEVVDEVLIDCMRSALQYRVSDRATIPELL</sequence>
<feature type="domain" description="Protein kinase" evidence="7">
    <location>
        <begin position="604"/>
        <end position="891"/>
    </location>
</feature>
<evidence type="ECO:0000256" key="6">
    <source>
        <dbReference type="SAM" id="MobiDB-lite"/>
    </source>
</evidence>
<dbReference type="SMART" id="SM00220">
    <property type="entry name" value="S_TKc"/>
    <property type="match status" value="1"/>
</dbReference>
<dbReference type="PANTHER" id="PTHR22974:SF21">
    <property type="entry name" value="DUAL SPECIFICITY PROTEIN KINASE TTK"/>
    <property type="match status" value="1"/>
</dbReference>
<name>A0A066VYW7_TILAU</name>
<evidence type="ECO:0000256" key="2">
    <source>
        <dbReference type="ARBA" id="ARBA00022679"/>
    </source>
</evidence>
<dbReference type="SUPFAM" id="SSF56112">
    <property type="entry name" value="Protein kinase-like (PK-like)"/>
    <property type="match status" value="1"/>
</dbReference>
<dbReference type="GeneID" id="25262913"/>
<dbReference type="GO" id="GO:0033316">
    <property type="term" value="P:meiotic spindle assembly checkpoint signaling"/>
    <property type="evidence" value="ECO:0007669"/>
    <property type="project" value="TreeGrafter"/>
</dbReference>
<gene>
    <name evidence="8" type="ORF">K437DRAFT_235868</name>
</gene>
<dbReference type="Gene3D" id="3.30.200.20">
    <property type="entry name" value="Phosphorylase Kinase, domain 1"/>
    <property type="match status" value="1"/>
</dbReference>
<organism evidence="8 9">
    <name type="scientific">Tilletiaria anomala (strain ATCC 24038 / CBS 436.72 / UBC 951)</name>
    <dbReference type="NCBI Taxonomy" id="1037660"/>
    <lineage>
        <taxon>Eukaryota</taxon>
        <taxon>Fungi</taxon>
        <taxon>Dikarya</taxon>
        <taxon>Basidiomycota</taxon>
        <taxon>Ustilaginomycotina</taxon>
        <taxon>Exobasidiomycetes</taxon>
        <taxon>Georgefischeriales</taxon>
        <taxon>Tilletiariaceae</taxon>
        <taxon>Tilletiaria</taxon>
    </lineage>
</organism>
<dbReference type="GO" id="GO:0007059">
    <property type="term" value="P:chromosome segregation"/>
    <property type="evidence" value="ECO:0007669"/>
    <property type="project" value="TreeGrafter"/>
</dbReference>
<keyword evidence="5" id="KW-0067">ATP-binding</keyword>
<dbReference type="HOGENOM" id="CLU_324321_0_0_1"/>
<feature type="compositionally biased region" description="Polar residues" evidence="6">
    <location>
        <begin position="505"/>
        <end position="520"/>
    </location>
</feature>
<feature type="region of interest" description="Disordered" evidence="6">
    <location>
        <begin position="50"/>
        <end position="216"/>
    </location>
</feature>
<dbReference type="EMBL" id="JMSN01000042">
    <property type="protein sequence ID" value="KDN45473.1"/>
    <property type="molecule type" value="Genomic_DNA"/>
</dbReference>
<feature type="compositionally biased region" description="Polar residues" evidence="6">
    <location>
        <begin position="248"/>
        <end position="269"/>
    </location>
</feature>
<evidence type="ECO:0000256" key="1">
    <source>
        <dbReference type="ARBA" id="ARBA00022527"/>
    </source>
</evidence>
<feature type="compositionally biased region" description="Low complexity" evidence="6">
    <location>
        <begin position="88"/>
        <end position="100"/>
    </location>
</feature>
<dbReference type="GO" id="GO:0005634">
    <property type="term" value="C:nucleus"/>
    <property type="evidence" value="ECO:0007669"/>
    <property type="project" value="TreeGrafter"/>
</dbReference>
<dbReference type="AlphaFoldDB" id="A0A066VYW7"/>
<dbReference type="GO" id="GO:0004674">
    <property type="term" value="F:protein serine/threonine kinase activity"/>
    <property type="evidence" value="ECO:0007669"/>
    <property type="project" value="UniProtKB-KW"/>
</dbReference>